<dbReference type="Proteomes" id="UP000712281">
    <property type="component" value="Unassembled WGS sequence"/>
</dbReference>
<dbReference type="EMBL" id="QGKY02001925">
    <property type="protein sequence ID" value="KAF2546409.1"/>
    <property type="molecule type" value="Genomic_DNA"/>
</dbReference>
<feature type="compositionally biased region" description="Polar residues" evidence="1">
    <location>
        <begin position="29"/>
        <end position="47"/>
    </location>
</feature>
<gene>
    <name evidence="3" type="ORF">F2Q68_00013921</name>
    <name evidence="2" type="ORF">F2Q70_00020359</name>
</gene>
<feature type="region of interest" description="Disordered" evidence="1">
    <location>
        <begin position="240"/>
        <end position="266"/>
    </location>
</feature>
<feature type="region of interest" description="Disordered" evidence="1">
    <location>
        <begin position="29"/>
        <end position="64"/>
    </location>
</feature>
<evidence type="ECO:0000313" key="2">
    <source>
        <dbReference type="EMBL" id="KAF2546409.1"/>
    </source>
</evidence>
<dbReference type="EMBL" id="QGKW02001940">
    <property type="protein sequence ID" value="KAF2558065.1"/>
    <property type="molecule type" value="Genomic_DNA"/>
</dbReference>
<dbReference type="PANTHER" id="PTHR33448:SF7">
    <property type="entry name" value="NUCLEOLAR GTP-BINDING PROTEIN"/>
    <property type="match status" value="1"/>
</dbReference>
<evidence type="ECO:0000313" key="3">
    <source>
        <dbReference type="EMBL" id="KAF2558065.1"/>
    </source>
</evidence>
<proteinExistence type="predicted"/>
<evidence type="ECO:0008006" key="4">
    <source>
        <dbReference type="Google" id="ProtNLM"/>
    </source>
</evidence>
<feature type="compositionally biased region" description="Acidic residues" evidence="1">
    <location>
        <begin position="149"/>
        <end position="169"/>
    </location>
</feature>
<sequence>MIRGGGGKSSGYSADLMVCFPSRTHLSLPSKSICSPSHSLSRRQTAPQHRRSFSKLSGSGGVRRSRVREMVEEPTSPKVTCAGQIKVRPRKRGGDKNWQSLMAEIEKIHRNKSESKFSGIKKDVMGFLTCLRDFDFRCFGAFPPVDAVSDQEDEDEDEEEEEDDEDEDGGPAMRTYSGTVFSNWLTFLHEKQNNEECTEAVSDKVETVVPPPNALLLMRCRSAPVKNWLETEKEKKIECEDTRKQSGEEEKETVSKKKDLRSLMEEEEEEEDVNRVVMDYDTNYYKLSSDIAKETWVVGVGVSIGILGGTWKHLGSKREWKVLFERVEHRSGQWERPTTPAPDETKAARHPAARGSDLNNPRAIWSCGQSDWSDIPERGEAPAPNSTSRRRLSRAGATKTERGHQPARNMKK</sequence>
<organism evidence="2">
    <name type="scientific">Brassica cretica</name>
    <name type="common">Mustard</name>
    <dbReference type="NCBI Taxonomy" id="69181"/>
    <lineage>
        <taxon>Eukaryota</taxon>
        <taxon>Viridiplantae</taxon>
        <taxon>Streptophyta</taxon>
        <taxon>Embryophyta</taxon>
        <taxon>Tracheophyta</taxon>
        <taxon>Spermatophyta</taxon>
        <taxon>Magnoliopsida</taxon>
        <taxon>eudicotyledons</taxon>
        <taxon>Gunneridae</taxon>
        <taxon>Pentapetalae</taxon>
        <taxon>rosids</taxon>
        <taxon>malvids</taxon>
        <taxon>Brassicales</taxon>
        <taxon>Brassicaceae</taxon>
        <taxon>Brassiceae</taxon>
        <taxon>Brassica</taxon>
    </lineage>
</organism>
<protein>
    <recommendedName>
        <fullName evidence="4">ARID domain-containing protein</fullName>
    </recommendedName>
</protein>
<name>A0A8S9GLG7_BRACR</name>
<reference evidence="2" key="1">
    <citation type="submission" date="2019-12" db="EMBL/GenBank/DDBJ databases">
        <title>Genome sequencing and annotation of Brassica cretica.</title>
        <authorList>
            <person name="Studholme D.J."/>
            <person name="Sarris P.F."/>
        </authorList>
    </citation>
    <scope>NUCLEOTIDE SEQUENCE</scope>
    <source>
        <strain evidence="3">PFS-001/15</strain>
        <strain evidence="2">PFS-102/07</strain>
        <tissue evidence="2">Leaf</tissue>
    </source>
</reference>
<dbReference type="AlphaFoldDB" id="A0A8S9GLG7"/>
<dbReference type="PANTHER" id="PTHR33448">
    <property type="entry name" value="CHLOROPLAST PROTEIN HCF243-RELATED"/>
    <property type="match status" value="1"/>
</dbReference>
<accession>A0A8S9GLG7</accession>
<feature type="region of interest" description="Disordered" evidence="1">
    <location>
        <begin position="329"/>
        <end position="412"/>
    </location>
</feature>
<feature type="compositionally biased region" description="Basic and acidic residues" evidence="1">
    <location>
        <begin position="240"/>
        <end position="264"/>
    </location>
</feature>
<evidence type="ECO:0000256" key="1">
    <source>
        <dbReference type="SAM" id="MobiDB-lite"/>
    </source>
</evidence>
<feature type="region of interest" description="Disordered" evidence="1">
    <location>
        <begin position="145"/>
        <end position="174"/>
    </location>
</feature>
<comment type="caution">
    <text evidence="2">The sequence shown here is derived from an EMBL/GenBank/DDBJ whole genome shotgun (WGS) entry which is preliminary data.</text>
</comment>